<evidence type="ECO:0000256" key="3">
    <source>
        <dbReference type="ARBA" id="ARBA00022691"/>
    </source>
</evidence>
<dbReference type="InterPro" id="IPR029063">
    <property type="entry name" value="SAM-dependent_MTases_sf"/>
</dbReference>
<keyword evidence="3 4" id="KW-0949">S-adenosyl-L-methionine</keyword>
<comment type="similarity">
    <text evidence="4">Belongs to the class I-like SAM-binding methyltransferase superfamily. RNA M5U methyltransferase family.</text>
</comment>
<dbReference type="InterPro" id="IPR007848">
    <property type="entry name" value="Small_mtfrase_dom"/>
</dbReference>
<evidence type="ECO:0000259" key="6">
    <source>
        <dbReference type="Pfam" id="PF05175"/>
    </source>
</evidence>
<evidence type="ECO:0000256" key="4">
    <source>
        <dbReference type="PROSITE-ProRule" id="PRU01024"/>
    </source>
</evidence>
<protein>
    <submittedName>
        <fullName evidence="7">23S rRNA m(5)U-747 methyltransferase</fullName>
    </submittedName>
</protein>
<reference evidence="7 8" key="1">
    <citation type="submission" date="2019-06" db="EMBL/GenBank/DDBJ databases">
        <title>Sequencing the genomes of 1000 actinobacteria strains.</title>
        <authorList>
            <person name="Klenk H.-P."/>
        </authorList>
    </citation>
    <scope>NUCLEOTIDE SEQUENCE [LARGE SCALE GENOMIC DNA]</scope>
    <source>
        <strain evidence="7 8">DSM 18607</strain>
    </source>
</reference>
<dbReference type="PANTHER" id="PTHR11061:SF30">
    <property type="entry name" value="TRNA (URACIL(54)-C(5))-METHYLTRANSFERASE"/>
    <property type="match status" value="1"/>
</dbReference>
<dbReference type="InterPro" id="IPR030390">
    <property type="entry name" value="MeTrfase_TrmA_AS"/>
</dbReference>
<dbReference type="InterPro" id="IPR010280">
    <property type="entry name" value="U5_MeTrfase_fam"/>
</dbReference>
<dbReference type="PROSITE" id="PS01230">
    <property type="entry name" value="TRMA_1"/>
    <property type="match status" value="1"/>
</dbReference>
<feature type="domain" description="Methyltransferase small" evidence="6">
    <location>
        <begin position="235"/>
        <end position="317"/>
    </location>
</feature>
<proteinExistence type="inferred from homology"/>
<dbReference type="SUPFAM" id="SSF53335">
    <property type="entry name" value="S-adenosyl-L-methionine-dependent methyltransferases"/>
    <property type="match status" value="1"/>
</dbReference>
<dbReference type="PANTHER" id="PTHR11061">
    <property type="entry name" value="RNA M5U METHYLTRANSFERASE"/>
    <property type="match status" value="1"/>
</dbReference>
<dbReference type="PROSITE" id="PS51687">
    <property type="entry name" value="SAM_MT_RNA_M5U"/>
    <property type="match status" value="1"/>
</dbReference>
<dbReference type="RefSeq" id="WP_141849620.1">
    <property type="nucleotide sequence ID" value="NZ_BAAAPR010000015.1"/>
</dbReference>
<evidence type="ECO:0000313" key="8">
    <source>
        <dbReference type="Proteomes" id="UP000317893"/>
    </source>
</evidence>
<evidence type="ECO:0000256" key="2">
    <source>
        <dbReference type="ARBA" id="ARBA00022679"/>
    </source>
</evidence>
<dbReference type="Pfam" id="PF05175">
    <property type="entry name" value="MTS"/>
    <property type="match status" value="1"/>
</dbReference>
<accession>A0A542E4X6</accession>
<evidence type="ECO:0000256" key="5">
    <source>
        <dbReference type="PROSITE-ProRule" id="PRU10015"/>
    </source>
</evidence>
<feature type="binding site" evidence="4">
    <location>
        <position position="313"/>
    </location>
    <ligand>
        <name>S-adenosyl-L-methionine</name>
        <dbReference type="ChEBI" id="CHEBI:59789"/>
    </ligand>
</feature>
<dbReference type="Gene3D" id="3.40.50.150">
    <property type="entry name" value="Vaccinia Virus protein VP39"/>
    <property type="match status" value="1"/>
</dbReference>
<evidence type="ECO:0000256" key="1">
    <source>
        <dbReference type="ARBA" id="ARBA00022603"/>
    </source>
</evidence>
<evidence type="ECO:0000313" key="7">
    <source>
        <dbReference type="EMBL" id="TQJ10390.1"/>
    </source>
</evidence>
<dbReference type="GO" id="GO:0070475">
    <property type="term" value="P:rRNA base methylation"/>
    <property type="evidence" value="ECO:0007669"/>
    <property type="project" value="TreeGrafter"/>
</dbReference>
<gene>
    <name evidence="7" type="ORF">FB458_3511</name>
</gene>
<feature type="active site" evidence="5">
    <location>
        <position position="339"/>
    </location>
</feature>
<comment type="caution">
    <text evidence="7">The sequence shown here is derived from an EMBL/GenBank/DDBJ whole genome shotgun (WGS) entry which is preliminary data.</text>
</comment>
<dbReference type="CDD" id="cd02440">
    <property type="entry name" value="AdoMet_MTases"/>
    <property type="match status" value="1"/>
</dbReference>
<keyword evidence="2 4" id="KW-0808">Transferase</keyword>
<sequence>MQCDYFDAGVCRSCTRMGTPYERQLDDKQAGVAATLAGVVPAGAWAPAQASPESGFRNKAKLAVGGRPGEVTLGILDGDRRGVDLRHCGLHEPALHAALPLLADAVDDLRLEPYDVPTRRGELKYLLVTRSPDGELMLRVVLRTDRDLERVRAAVPVLRERLPHLRVVTVNLHPEHKAVLEGDTEVVLTEGPQGADLPMRLAGLTLHLPPRSFFQTNTAVGAALYEQARAWVDEASPREVLDLYCGVGGFALAAATATRAPEVVRGVEVSAEAVDGARRSAAELGLPRIRFEAGDVDVADPDLLGDADLVVVNPPRRGIGALAPAIERSGVRHVVYSSCQAASLARDLAAMPSYGVRAARLFDMFPQTGHHEVAVRLERERA</sequence>
<dbReference type="GO" id="GO:0070041">
    <property type="term" value="F:rRNA (uridine-C5-)-methyltransferase activity"/>
    <property type="evidence" value="ECO:0007669"/>
    <property type="project" value="TreeGrafter"/>
</dbReference>
<feature type="binding site" evidence="4">
    <location>
        <position position="215"/>
    </location>
    <ligand>
        <name>S-adenosyl-L-methionine</name>
        <dbReference type="ChEBI" id="CHEBI:59789"/>
    </ligand>
</feature>
<dbReference type="Proteomes" id="UP000317893">
    <property type="component" value="Unassembled WGS sequence"/>
</dbReference>
<feature type="binding site" evidence="4">
    <location>
        <position position="244"/>
    </location>
    <ligand>
        <name>S-adenosyl-L-methionine</name>
        <dbReference type="ChEBI" id="CHEBI:59789"/>
    </ligand>
</feature>
<organism evidence="7 8">
    <name type="scientific">Lapillicoccus jejuensis</name>
    <dbReference type="NCBI Taxonomy" id="402171"/>
    <lineage>
        <taxon>Bacteria</taxon>
        <taxon>Bacillati</taxon>
        <taxon>Actinomycetota</taxon>
        <taxon>Actinomycetes</taxon>
        <taxon>Micrococcales</taxon>
        <taxon>Intrasporangiaceae</taxon>
        <taxon>Lapillicoccus</taxon>
    </lineage>
</organism>
<feature type="active site" description="Nucleophile" evidence="4">
    <location>
        <position position="339"/>
    </location>
</feature>
<dbReference type="AlphaFoldDB" id="A0A542E4X6"/>
<dbReference type="OrthoDB" id="9804590at2"/>
<feature type="binding site" evidence="4">
    <location>
        <position position="268"/>
    </location>
    <ligand>
        <name>S-adenosyl-L-methionine</name>
        <dbReference type="ChEBI" id="CHEBI:59789"/>
    </ligand>
</feature>
<name>A0A542E4X6_9MICO</name>
<dbReference type="EMBL" id="VFMN01000001">
    <property type="protein sequence ID" value="TQJ10390.1"/>
    <property type="molecule type" value="Genomic_DNA"/>
</dbReference>
<keyword evidence="1 4" id="KW-0489">Methyltransferase</keyword>
<dbReference type="Gene3D" id="2.40.50.1070">
    <property type="match status" value="1"/>
</dbReference>
<keyword evidence="8" id="KW-1185">Reference proteome</keyword>